<proteinExistence type="inferred from homology"/>
<accession>A0A811MWA1</accession>
<dbReference type="AlphaFoldDB" id="A0A811MWA1"/>
<dbReference type="SUPFAM" id="SSF51197">
    <property type="entry name" value="Clavaminate synthase-like"/>
    <property type="match status" value="1"/>
</dbReference>
<evidence type="ECO:0000256" key="5">
    <source>
        <dbReference type="RuleBase" id="RU003682"/>
    </source>
</evidence>
<evidence type="ECO:0000259" key="6">
    <source>
        <dbReference type="PROSITE" id="PS51471"/>
    </source>
</evidence>
<evidence type="ECO:0000256" key="4">
    <source>
        <dbReference type="ARBA" id="ARBA00023004"/>
    </source>
</evidence>
<gene>
    <name evidence="7" type="ORF">NCGR_LOCUS7231</name>
</gene>
<dbReference type="InterPro" id="IPR050295">
    <property type="entry name" value="Plant_2OG-oxidoreductases"/>
</dbReference>
<keyword evidence="2 5" id="KW-0479">Metal-binding</keyword>
<organism evidence="7 8">
    <name type="scientific">Miscanthus lutarioriparius</name>
    <dbReference type="NCBI Taxonomy" id="422564"/>
    <lineage>
        <taxon>Eukaryota</taxon>
        <taxon>Viridiplantae</taxon>
        <taxon>Streptophyta</taxon>
        <taxon>Embryophyta</taxon>
        <taxon>Tracheophyta</taxon>
        <taxon>Spermatophyta</taxon>
        <taxon>Magnoliopsida</taxon>
        <taxon>Liliopsida</taxon>
        <taxon>Poales</taxon>
        <taxon>Poaceae</taxon>
        <taxon>PACMAD clade</taxon>
        <taxon>Panicoideae</taxon>
        <taxon>Andropogonodae</taxon>
        <taxon>Andropogoneae</taxon>
        <taxon>Saccharinae</taxon>
        <taxon>Miscanthus</taxon>
    </lineage>
</organism>
<evidence type="ECO:0000256" key="1">
    <source>
        <dbReference type="ARBA" id="ARBA00008056"/>
    </source>
</evidence>
<dbReference type="PANTHER" id="PTHR47991">
    <property type="entry name" value="OXOGLUTARATE/IRON-DEPENDENT DIOXYGENASE"/>
    <property type="match status" value="1"/>
</dbReference>
<dbReference type="Pfam" id="PF14226">
    <property type="entry name" value="DIOX_N"/>
    <property type="match status" value="1"/>
</dbReference>
<keyword evidence="8" id="KW-1185">Reference proteome</keyword>
<dbReference type="OrthoDB" id="782039at2759"/>
<sequence>MVANNARAVASALIPVANVQALAEACNGVDGQVPERYLVAEAEEVIAGGGGSHSEIPVVDLRKLLDTRSSEECAKLKSACHHWGFFQLINHGMPDDVIGNLMRDVAEFFDLPLEAKKEWAQRPDSVQGYGQAFVVSEDQKLDWADMLHLQLQPTDRVLGLSPHTDASGLTLLLQMNNDVQGLQVKKDGRWFAVDAVDAAFIVKVGDVLEIMSNGEFRSVEHRAVIHPNKERISVAMFHCPSLNLKLFPLPEFVKKGEKVRYRSTSYEDFLKQYFSAKLDGRARLERLKLE</sequence>
<dbReference type="Proteomes" id="UP000604825">
    <property type="component" value="Unassembled WGS sequence"/>
</dbReference>
<protein>
    <recommendedName>
        <fullName evidence="6">Fe2OG dioxygenase domain-containing protein</fullName>
    </recommendedName>
</protein>
<dbReference type="InterPro" id="IPR026992">
    <property type="entry name" value="DIOX_N"/>
</dbReference>
<dbReference type="InterPro" id="IPR027443">
    <property type="entry name" value="IPNS-like_sf"/>
</dbReference>
<dbReference type="GO" id="GO:0016491">
    <property type="term" value="F:oxidoreductase activity"/>
    <property type="evidence" value="ECO:0007669"/>
    <property type="project" value="UniProtKB-KW"/>
</dbReference>
<reference evidence="7" key="1">
    <citation type="submission" date="2020-10" db="EMBL/GenBank/DDBJ databases">
        <authorList>
            <person name="Han B."/>
            <person name="Lu T."/>
            <person name="Zhao Q."/>
            <person name="Huang X."/>
            <person name="Zhao Y."/>
        </authorList>
    </citation>
    <scope>NUCLEOTIDE SEQUENCE</scope>
</reference>
<dbReference type="InterPro" id="IPR005123">
    <property type="entry name" value="Oxoglu/Fe-dep_dioxygenase_dom"/>
</dbReference>
<evidence type="ECO:0000313" key="7">
    <source>
        <dbReference type="EMBL" id="CAD6211239.1"/>
    </source>
</evidence>
<dbReference type="EMBL" id="CAJGYO010000002">
    <property type="protein sequence ID" value="CAD6211239.1"/>
    <property type="molecule type" value="Genomic_DNA"/>
</dbReference>
<comment type="caution">
    <text evidence="7">The sequence shown here is derived from an EMBL/GenBank/DDBJ whole genome shotgun (WGS) entry which is preliminary data.</text>
</comment>
<evidence type="ECO:0000256" key="2">
    <source>
        <dbReference type="ARBA" id="ARBA00022723"/>
    </source>
</evidence>
<dbReference type="PROSITE" id="PS51471">
    <property type="entry name" value="FE2OG_OXY"/>
    <property type="match status" value="1"/>
</dbReference>
<feature type="domain" description="Fe2OG dioxygenase" evidence="6">
    <location>
        <begin position="142"/>
        <end position="240"/>
    </location>
</feature>
<dbReference type="GO" id="GO:0046872">
    <property type="term" value="F:metal ion binding"/>
    <property type="evidence" value="ECO:0007669"/>
    <property type="project" value="UniProtKB-KW"/>
</dbReference>
<evidence type="ECO:0000256" key="3">
    <source>
        <dbReference type="ARBA" id="ARBA00023002"/>
    </source>
</evidence>
<evidence type="ECO:0000313" key="8">
    <source>
        <dbReference type="Proteomes" id="UP000604825"/>
    </source>
</evidence>
<keyword evidence="4 5" id="KW-0408">Iron</keyword>
<keyword evidence="3 5" id="KW-0560">Oxidoreductase</keyword>
<name>A0A811MWA1_9POAL</name>
<dbReference type="Gene3D" id="2.60.120.330">
    <property type="entry name" value="B-lactam Antibiotic, Isopenicillin N Synthase, Chain"/>
    <property type="match status" value="2"/>
</dbReference>
<comment type="similarity">
    <text evidence="1 5">Belongs to the iron/ascorbate-dependent oxidoreductase family.</text>
</comment>